<dbReference type="EMBL" id="CP095071">
    <property type="protein sequence ID" value="UOQ85082.1"/>
    <property type="molecule type" value="Genomic_DNA"/>
</dbReference>
<sequence length="303" mass="35374">MTEKFAPAPLFRDPIYDGAADPTVIWNHLEQKWWMLYTNRRTTSPGIGVSWVHGTDLGIASSEDGCDWLYRGTVSGLDVQNGRNTFWAPEVIYHEGMYHMYVSYIEGIPSKWEGHYRSILHYTSRDLWQWNYQSTLDLSSAFVIDAAVHRLPNGKWRMWYKDERNGSHTYAADSDDLYNWTTGEPVITDFPHEGANVFKWQGFYWLIVDEWNGQGVYQSDDAIEWRRHNKILSEDGNRRDDQGPALHADVLVVKEKAYIFYFTHPDRNKGYTEESYQAKRSSIQIAELELVNGRLICDRNKKV</sequence>
<dbReference type="Gene3D" id="2.115.10.20">
    <property type="entry name" value="Glycosyl hydrolase domain, family 43"/>
    <property type="match status" value="1"/>
</dbReference>
<dbReference type="RefSeq" id="WP_244743778.1">
    <property type="nucleotide sequence ID" value="NZ_CP095071.1"/>
</dbReference>
<evidence type="ECO:0000313" key="1">
    <source>
        <dbReference type="EMBL" id="UOQ85082.1"/>
    </source>
</evidence>
<protein>
    <submittedName>
        <fullName evidence="1">Glycosyl hydrolase</fullName>
    </submittedName>
</protein>
<proteinExistence type="predicted"/>
<keyword evidence="2" id="KW-1185">Reference proteome</keyword>
<evidence type="ECO:0000313" key="2">
    <source>
        <dbReference type="Proteomes" id="UP000831537"/>
    </source>
</evidence>
<dbReference type="GO" id="GO:0016787">
    <property type="term" value="F:hydrolase activity"/>
    <property type="evidence" value="ECO:0007669"/>
    <property type="project" value="UniProtKB-KW"/>
</dbReference>
<reference evidence="1 2" key="1">
    <citation type="submission" date="2022-04" db="EMBL/GenBank/DDBJ databases">
        <title>Gracilibacillus sp. isolated from saltern.</title>
        <authorList>
            <person name="Won M."/>
            <person name="Lee C.-M."/>
            <person name="Woen H.-Y."/>
            <person name="Kwon S.-W."/>
        </authorList>
    </citation>
    <scope>NUCLEOTIDE SEQUENCE [LARGE SCALE GENOMIC DNA]</scope>
    <source>
        <strain evidence="1 2">SSPM10-3</strain>
    </source>
</reference>
<dbReference type="Proteomes" id="UP000831537">
    <property type="component" value="Chromosome"/>
</dbReference>
<organism evidence="1 2">
    <name type="scientific">Gracilibacillus salinarum</name>
    <dbReference type="NCBI Taxonomy" id="2932255"/>
    <lineage>
        <taxon>Bacteria</taxon>
        <taxon>Bacillati</taxon>
        <taxon>Bacillota</taxon>
        <taxon>Bacilli</taxon>
        <taxon>Bacillales</taxon>
        <taxon>Bacillaceae</taxon>
        <taxon>Gracilibacillus</taxon>
    </lineage>
</organism>
<keyword evidence="1" id="KW-0378">Hydrolase</keyword>
<gene>
    <name evidence="1" type="ORF">MUN87_20955</name>
</gene>
<dbReference type="CDD" id="cd08984">
    <property type="entry name" value="GH43-like"/>
    <property type="match status" value="1"/>
</dbReference>
<accession>A0ABY4GMX3</accession>
<dbReference type="SUPFAM" id="SSF75005">
    <property type="entry name" value="Arabinanase/levansucrase/invertase"/>
    <property type="match status" value="1"/>
</dbReference>
<dbReference type="InterPro" id="IPR023296">
    <property type="entry name" value="Glyco_hydro_beta-prop_sf"/>
</dbReference>
<name>A0ABY4GMX3_9BACI</name>